<dbReference type="PROSITE" id="PS01036">
    <property type="entry name" value="HSP70_3"/>
    <property type="match status" value="1"/>
</dbReference>
<protein>
    <submittedName>
        <fullName evidence="5">Heat shock 70 kDa protein-like</fullName>
    </submittedName>
</protein>
<evidence type="ECO:0000256" key="3">
    <source>
        <dbReference type="ARBA" id="ARBA00022840"/>
    </source>
</evidence>
<dbReference type="GO" id="GO:0140662">
    <property type="term" value="F:ATP-dependent protein folding chaperone"/>
    <property type="evidence" value="ECO:0007669"/>
    <property type="project" value="InterPro"/>
</dbReference>
<gene>
    <name evidence="5" type="primary">LOC127751967</name>
</gene>
<proteinExistence type="inferred from homology"/>
<dbReference type="Gene3D" id="2.60.34.10">
    <property type="entry name" value="Substrate Binding Domain Of DNAk, Chain A, domain 1"/>
    <property type="match status" value="1"/>
</dbReference>
<organism evidence="4 5">
    <name type="scientific">Frankliniella occidentalis</name>
    <name type="common">Western flower thrips</name>
    <name type="synonym">Euthrips occidentalis</name>
    <dbReference type="NCBI Taxonomy" id="133901"/>
    <lineage>
        <taxon>Eukaryota</taxon>
        <taxon>Metazoa</taxon>
        <taxon>Ecdysozoa</taxon>
        <taxon>Arthropoda</taxon>
        <taxon>Hexapoda</taxon>
        <taxon>Insecta</taxon>
        <taxon>Pterygota</taxon>
        <taxon>Neoptera</taxon>
        <taxon>Paraneoptera</taxon>
        <taxon>Thysanoptera</taxon>
        <taxon>Terebrantia</taxon>
        <taxon>Thripoidea</taxon>
        <taxon>Thripidae</taxon>
        <taxon>Frankliniella</taxon>
    </lineage>
</organism>
<evidence type="ECO:0000256" key="2">
    <source>
        <dbReference type="ARBA" id="ARBA00022741"/>
    </source>
</evidence>
<dbReference type="InterPro" id="IPR013126">
    <property type="entry name" value="Hsp_70_fam"/>
</dbReference>
<accession>A0A9C6XAY9</accession>
<name>A0A9C6XAY9_FRAOC</name>
<dbReference type="KEGG" id="foc:127751967"/>
<dbReference type="GeneID" id="127751967"/>
<dbReference type="Gene3D" id="3.90.640.10">
    <property type="entry name" value="Actin, Chain A, domain 4"/>
    <property type="match status" value="1"/>
</dbReference>
<keyword evidence="3" id="KW-0067">ATP-binding</keyword>
<dbReference type="InterPro" id="IPR018181">
    <property type="entry name" value="Heat_shock_70_CS"/>
</dbReference>
<dbReference type="SUPFAM" id="SSF100920">
    <property type="entry name" value="Heat shock protein 70kD (HSP70), peptide-binding domain"/>
    <property type="match status" value="1"/>
</dbReference>
<dbReference type="Pfam" id="PF00012">
    <property type="entry name" value="HSP70"/>
    <property type="match status" value="1"/>
</dbReference>
<dbReference type="Proteomes" id="UP000504606">
    <property type="component" value="Unplaced"/>
</dbReference>
<sequence length="269" mass="30117">MPQAQVSVFFPRLSKGYQTTISRALFEDLCAELFKKTIKVSEEVLAEANVTRAQVQEVVLVGGSTRIPKVRTLLRDMFGGKELRQSINPDEAVAYGAAVHAAVLTGDKFFDKTVTLKDVTALSLGVVVVGERFDPIIKKNTPIPCKNTKTYRTVCNNQPKAYSQVYQGERPLVKDNHYLNKDFEIEVPLRPAGQATVDVTYEIDESGLLTVTCVEPTAGRQVKVQVTPQEAHLSEADIQAMIEKANRYKREDQDALRDVEEQLRRQHLL</sequence>
<evidence type="ECO:0000256" key="1">
    <source>
        <dbReference type="ARBA" id="ARBA00007381"/>
    </source>
</evidence>
<dbReference type="RefSeq" id="XP_052132277.1">
    <property type="nucleotide sequence ID" value="XM_052276317.1"/>
</dbReference>
<keyword evidence="2" id="KW-0547">Nucleotide-binding</keyword>
<dbReference type="PANTHER" id="PTHR19375">
    <property type="entry name" value="HEAT SHOCK PROTEIN 70KDA"/>
    <property type="match status" value="1"/>
</dbReference>
<reference evidence="5" key="1">
    <citation type="submission" date="2025-08" db="UniProtKB">
        <authorList>
            <consortium name="RefSeq"/>
        </authorList>
    </citation>
    <scope>IDENTIFICATION</scope>
    <source>
        <tissue evidence="5">Whole organism</tissue>
    </source>
</reference>
<dbReference type="InterPro" id="IPR029047">
    <property type="entry name" value="HSP70_peptide-bd_sf"/>
</dbReference>
<comment type="similarity">
    <text evidence="1">Belongs to the heat shock protein 70 family.</text>
</comment>
<dbReference type="OrthoDB" id="2401965at2759"/>
<evidence type="ECO:0000313" key="5">
    <source>
        <dbReference type="RefSeq" id="XP_052132277.1"/>
    </source>
</evidence>
<keyword evidence="4" id="KW-1185">Reference proteome</keyword>
<dbReference type="AlphaFoldDB" id="A0A9C6XAY9"/>
<dbReference type="GO" id="GO:0005524">
    <property type="term" value="F:ATP binding"/>
    <property type="evidence" value="ECO:0007669"/>
    <property type="project" value="UniProtKB-KW"/>
</dbReference>
<dbReference type="SUPFAM" id="SSF53067">
    <property type="entry name" value="Actin-like ATPase domain"/>
    <property type="match status" value="1"/>
</dbReference>
<dbReference type="Gene3D" id="3.30.420.40">
    <property type="match status" value="2"/>
</dbReference>
<evidence type="ECO:0000313" key="4">
    <source>
        <dbReference type="Proteomes" id="UP000504606"/>
    </source>
</evidence>
<dbReference type="InterPro" id="IPR043129">
    <property type="entry name" value="ATPase_NBD"/>
</dbReference>